<evidence type="ECO:0000313" key="2">
    <source>
        <dbReference type="Proteomes" id="UP001142055"/>
    </source>
</evidence>
<name>A0A9Q0RPT1_BLOTA</name>
<sequence>MYTTWLPMIDMVAELGRHVLFGSIFIKCMFIDGWERGKGSGRLVQQKHLEFSSISRLVSLQTGEHKHNPNDDDDSSCVDVRELSDDSHLIVNSGLAMNQNKMNGNQQQQANQTTYSFNVAYASTQICFKSTLKMLLK</sequence>
<reference evidence="1" key="1">
    <citation type="submission" date="2022-12" db="EMBL/GenBank/DDBJ databases">
        <title>Genome assemblies of Blomia tropicalis.</title>
        <authorList>
            <person name="Cui Y."/>
        </authorList>
    </citation>
    <scope>NUCLEOTIDE SEQUENCE</scope>
    <source>
        <tissue evidence="1">Adult mites</tissue>
    </source>
</reference>
<organism evidence="1 2">
    <name type="scientific">Blomia tropicalis</name>
    <name type="common">Mite</name>
    <dbReference type="NCBI Taxonomy" id="40697"/>
    <lineage>
        <taxon>Eukaryota</taxon>
        <taxon>Metazoa</taxon>
        <taxon>Ecdysozoa</taxon>
        <taxon>Arthropoda</taxon>
        <taxon>Chelicerata</taxon>
        <taxon>Arachnida</taxon>
        <taxon>Acari</taxon>
        <taxon>Acariformes</taxon>
        <taxon>Sarcoptiformes</taxon>
        <taxon>Astigmata</taxon>
        <taxon>Glycyphagoidea</taxon>
        <taxon>Echimyopodidae</taxon>
        <taxon>Blomia</taxon>
    </lineage>
</organism>
<dbReference type="AlphaFoldDB" id="A0A9Q0RPT1"/>
<protein>
    <submittedName>
        <fullName evidence="1">Uncharacterized protein</fullName>
    </submittedName>
</protein>
<evidence type="ECO:0000313" key="1">
    <source>
        <dbReference type="EMBL" id="KAJ6221171.1"/>
    </source>
</evidence>
<accession>A0A9Q0RPT1</accession>
<dbReference type="EMBL" id="JAPWDV010000002">
    <property type="protein sequence ID" value="KAJ6221171.1"/>
    <property type="molecule type" value="Genomic_DNA"/>
</dbReference>
<keyword evidence="2" id="KW-1185">Reference proteome</keyword>
<comment type="caution">
    <text evidence="1">The sequence shown here is derived from an EMBL/GenBank/DDBJ whole genome shotgun (WGS) entry which is preliminary data.</text>
</comment>
<gene>
    <name evidence="1" type="ORF">RDWZM_006983</name>
</gene>
<dbReference type="Proteomes" id="UP001142055">
    <property type="component" value="Chromosome 2"/>
</dbReference>
<proteinExistence type="predicted"/>